<comment type="caution">
    <text evidence="11">The sequence shown here is derived from an EMBL/GenBank/DDBJ whole genome shotgun (WGS) entry which is preliminary data.</text>
</comment>
<feature type="transmembrane region" description="Helical" evidence="9">
    <location>
        <begin position="135"/>
        <end position="155"/>
    </location>
</feature>
<feature type="transmembrane region" description="Helical" evidence="9">
    <location>
        <begin position="88"/>
        <end position="115"/>
    </location>
</feature>
<keyword evidence="12" id="KW-1185">Reference proteome</keyword>
<dbReference type="AlphaFoldDB" id="A0A0D2JX84"/>
<dbReference type="InterPro" id="IPR055348">
    <property type="entry name" value="DctQ"/>
</dbReference>
<keyword evidence="6 9" id="KW-1133">Transmembrane helix</keyword>
<comment type="similarity">
    <text evidence="8">Belongs to the TRAP transporter small permease family.</text>
</comment>
<comment type="subcellular location">
    <subcellularLocation>
        <location evidence="1">Cell inner membrane</location>
        <topology evidence="1">Multi-pass membrane protein</topology>
    </subcellularLocation>
</comment>
<proteinExistence type="inferred from homology"/>
<evidence type="ECO:0000259" key="10">
    <source>
        <dbReference type="Pfam" id="PF04290"/>
    </source>
</evidence>
<name>A0A0D2JX84_9BACT</name>
<dbReference type="OrthoDB" id="5420906at2"/>
<keyword evidence="4" id="KW-0997">Cell inner membrane</keyword>
<evidence type="ECO:0000256" key="9">
    <source>
        <dbReference type="SAM" id="Phobius"/>
    </source>
</evidence>
<dbReference type="InterPro" id="IPR007387">
    <property type="entry name" value="TRAP_DctQ"/>
</dbReference>
<keyword evidence="7 9" id="KW-0472">Membrane</keyword>
<dbReference type="GO" id="GO:0005886">
    <property type="term" value="C:plasma membrane"/>
    <property type="evidence" value="ECO:0007669"/>
    <property type="project" value="UniProtKB-SubCell"/>
</dbReference>
<dbReference type="Proteomes" id="UP000032233">
    <property type="component" value="Unassembled WGS sequence"/>
</dbReference>
<dbReference type="EMBL" id="AZAC01000011">
    <property type="protein sequence ID" value="KIX14205.1"/>
    <property type="molecule type" value="Genomic_DNA"/>
</dbReference>
<feature type="domain" description="Tripartite ATP-independent periplasmic transporters DctQ component" evidence="10">
    <location>
        <begin position="26"/>
        <end position="159"/>
    </location>
</feature>
<accession>A0A0D2JX84</accession>
<evidence type="ECO:0000313" key="11">
    <source>
        <dbReference type="EMBL" id="KIX14205.1"/>
    </source>
</evidence>
<feature type="transmembrane region" description="Helical" evidence="9">
    <location>
        <begin position="46"/>
        <end position="68"/>
    </location>
</feature>
<dbReference type="PANTHER" id="PTHR35011:SF4">
    <property type="entry name" value="SLL1102 PROTEIN"/>
    <property type="match status" value="1"/>
</dbReference>
<evidence type="ECO:0000256" key="5">
    <source>
        <dbReference type="ARBA" id="ARBA00022692"/>
    </source>
</evidence>
<evidence type="ECO:0000313" key="12">
    <source>
        <dbReference type="Proteomes" id="UP000032233"/>
    </source>
</evidence>
<organism evidence="11 12">
    <name type="scientific">Dethiosulfatarculus sandiegensis</name>
    <dbReference type="NCBI Taxonomy" id="1429043"/>
    <lineage>
        <taxon>Bacteria</taxon>
        <taxon>Pseudomonadati</taxon>
        <taxon>Thermodesulfobacteriota</taxon>
        <taxon>Desulfarculia</taxon>
        <taxon>Desulfarculales</taxon>
        <taxon>Desulfarculaceae</taxon>
        <taxon>Dethiosulfatarculus</taxon>
    </lineage>
</organism>
<evidence type="ECO:0000256" key="1">
    <source>
        <dbReference type="ARBA" id="ARBA00004429"/>
    </source>
</evidence>
<dbReference type="PANTHER" id="PTHR35011">
    <property type="entry name" value="2,3-DIKETO-L-GULONATE TRAP TRANSPORTER SMALL PERMEASE PROTEIN YIAM"/>
    <property type="match status" value="1"/>
</dbReference>
<evidence type="ECO:0000256" key="8">
    <source>
        <dbReference type="ARBA" id="ARBA00038436"/>
    </source>
</evidence>
<evidence type="ECO:0000256" key="3">
    <source>
        <dbReference type="ARBA" id="ARBA00022475"/>
    </source>
</evidence>
<keyword evidence="3" id="KW-1003">Cell membrane</keyword>
<sequence>MNKLIDAVDGFTEYTGRWIALLILPLIFVVLYEVLMRRVFNAPTTWAFEVTVYCYGAHFILGMAYTMLYDSHVRIDIIVLQMPERIQLWLRVITFVIIFLPFVGILTIAAVKYAAESWIMNEHSWSAWKPPLYPYKTVMPIGLLMLMAQGIACFLKDLKKLKGGKDGA</sequence>
<dbReference type="STRING" id="1429043.X474_09375"/>
<protein>
    <submittedName>
        <fullName evidence="11">C4-dicarboxylate ABC transporter substrate-binding protein</fullName>
    </submittedName>
</protein>
<evidence type="ECO:0000256" key="4">
    <source>
        <dbReference type="ARBA" id="ARBA00022519"/>
    </source>
</evidence>
<evidence type="ECO:0000256" key="6">
    <source>
        <dbReference type="ARBA" id="ARBA00022989"/>
    </source>
</evidence>
<keyword evidence="2" id="KW-0813">Transport</keyword>
<keyword evidence="5 9" id="KW-0812">Transmembrane</keyword>
<dbReference type="RefSeq" id="WP_044348101.1">
    <property type="nucleotide sequence ID" value="NZ_AZAC01000011.1"/>
</dbReference>
<dbReference type="InParanoid" id="A0A0D2JX84"/>
<evidence type="ECO:0000256" key="7">
    <source>
        <dbReference type="ARBA" id="ARBA00023136"/>
    </source>
</evidence>
<feature type="transmembrane region" description="Helical" evidence="9">
    <location>
        <begin position="21"/>
        <end position="40"/>
    </location>
</feature>
<dbReference type="Pfam" id="PF04290">
    <property type="entry name" value="DctQ"/>
    <property type="match status" value="1"/>
</dbReference>
<gene>
    <name evidence="11" type="ORF">X474_09375</name>
</gene>
<reference evidence="11 12" key="1">
    <citation type="submission" date="2013-11" db="EMBL/GenBank/DDBJ databases">
        <title>Metagenomic analysis of a methanogenic consortium involved in long chain n-alkane degradation.</title>
        <authorList>
            <person name="Davidova I.A."/>
            <person name="Callaghan A.V."/>
            <person name="Wawrik B."/>
            <person name="Pruitt S."/>
            <person name="Marks C."/>
            <person name="Duncan K.E."/>
            <person name="Suflita J.M."/>
        </authorList>
    </citation>
    <scope>NUCLEOTIDE SEQUENCE [LARGE SCALE GENOMIC DNA]</scope>
    <source>
        <strain evidence="11 12">SPR</strain>
    </source>
</reference>
<evidence type="ECO:0000256" key="2">
    <source>
        <dbReference type="ARBA" id="ARBA00022448"/>
    </source>
</evidence>